<gene>
    <name evidence="1" type="ORF">QVN84_09765</name>
</gene>
<evidence type="ECO:0000313" key="2">
    <source>
        <dbReference type="Proteomes" id="UP001168478"/>
    </source>
</evidence>
<accession>A0AAW7JKQ0</accession>
<dbReference type="RefSeq" id="WP_289836559.1">
    <property type="nucleotide sequence ID" value="NZ_JAUEIF010000009.1"/>
</dbReference>
<reference evidence="1" key="2">
    <citation type="submission" date="2023-08" db="EMBL/GenBank/DDBJ databases">
        <title>Identification and characterization of horizontal gene transfer across gut microbiota members of farm animals based on homology search.</title>
        <authorList>
            <person name="Schwarzerova J."/>
            <person name="Nykrynova M."/>
            <person name="Jureckova K."/>
            <person name="Cejkova D."/>
            <person name="Rychlik I."/>
        </authorList>
    </citation>
    <scope>NUCLEOTIDE SEQUENCE</scope>
    <source>
        <strain evidence="1">ET15</strain>
    </source>
</reference>
<evidence type="ECO:0008006" key="3">
    <source>
        <dbReference type="Google" id="ProtNLM"/>
    </source>
</evidence>
<comment type="caution">
    <text evidence="1">The sequence shown here is derived from an EMBL/GenBank/DDBJ whole genome shotgun (WGS) entry which is preliminary data.</text>
</comment>
<protein>
    <recommendedName>
        <fullName evidence="3">Helicase/UvrB N-terminal domain-containing protein</fullName>
    </recommendedName>
</protein>
<dbReference type="AlphaFoldDB" id="A0AAW7JKQ0"/>
<organism evidence="1 2">
    <name type="scientific">Leyella lascolaii</name>
    <dbReference type="NCBI Taxonomy" id="1776379"/>
    <lineage>
        <taxon>Bacteria</taxon>
        <taxon>Pseudomonadati</taxon>
        <taxon>Bacteroidota</taxon>
        <taxon>Bacteroidia</taxon>
        <taxon>Bacteroidales</taxon>
        <taxon>Prevotellaceae</taxon>
        <taxon>Leyella</taxon>
    </lineage>
</organism>
<proteinExistence type="predicted"/>
<sequence length="1259" mass="146127">MTKSYKEQLSEHVESIFKQYATPGLHICDIATGGGKSYTIGKLTCEYYPQYFDRIVILCVQNKLVEGMNREIERFIDSSSSLIKADQKLVIENNAEVIKKAIDTDSFRRFIEQIEHRIGEIKMEGSNNELRYSCNKIKKTYEGVKNLIITQGNNNNDFIQSQITEGETKLRRDVRNFFELYKKVYNRQKKGSRLEIGKVLRDFPSLTDVYPQVAYKKKKVLLMTVHKAMYGIDPILSEKISLHDITEKGKKTLILLDESDQAAIAMRNTIIDQAIENSGGRNRFSKGYNGYLQYKQLIDMADHISDEYYGNLLDNSLNKAKNIITTNWEKTLGKTEPYKNIFLGDIEDLEDYRRGVFFSGPALKLNVYKSNDKSHSFICYCKGKKQFKLYHAEDDTELRQKFDYVVPMDKFLSLIVGNTTAIKAQLSKVVNEAYQKSVEEFEKTEDELLANKLPKNHYLGYPTREREIHTLFSRFETTSEYQFEQQLFEFMTNRKNLIINKGEEKLKLPDFSVYSQGVQLYQEEVDERDNQHRVRLSCREISTTPEKILFDLLRTEGTSVVLCSATASSSSVISNCDIEYLKESVGNNVHALTEHDRKTFDELVSQTYPTEHKIEIKALEHYTFEDSRDDKTFLPEKYKMMFSEEARKDGLDELWFKCTRRELMKSKKEGESISFPLYRLFQFIEAYHWFINHEDIRSMIFFQNRNGDPIQTNVLSCLIDGSYKSQNTPFEDELPTDWTNDHIRISKDWEEVEGSILRELSESKDSKIMLVSAYASFKAGANMQYTIPDGLDFVKGDNWETKGEKLKKDWDAVYVQCPSAYLMMNEDGNESTFEKSLYNAMLSLMMLYERGCLSKNEVASWLCRALSNSFWFGDKNNPGIAKDKAAWAQTVVEQAVGRLCRTRNKPHTTYILFDMDMVKYFDRDNLEKSLTKEFRTLAEYILSMPKELPNATPSEEIVRCNNANYAKRQLDRMRSIALRYTPHPDREDDYDDDVEEGTSVPRNVQINQLMNQSYKQTIIKKPVICDYSELAEEDKYLTFICKCYGDWQRNENNEYFFSYDPNHRNEICPQGKGKPYPQPISPSTVRLDVLMKNDVIRKHFVANGYATDWKRGGLILHPEILKTDYAGEIGEEAFKAIVLEYTNCREEDFKHLEGRDYELADFVICNPDGTYKIAFDVKNMNPLVEHNDKQGELATKDKREIKRERLGCQLITVNMLQLPGEPMDAVTEIHGVIDNDGNIIQSAIDTLKKLLDNGKDSIR</sequence>
<dbReference type="Proteomes" id="UP001168478">
    <property type="component" value="Unassembled WGS sequence"/>
</dbReference>
<name>A0AAW7JKQ0_9BACT</name>
<dbReference type="EMBL" id="JAUEIF010000009">
    <property type="protein sequence ID" value="MDN0025800.1"/>
    <property type="molecule type" value="Genomic_DNA"/>
</dbReference>
<evidence type="ECO:0000313" key="1">
    <source>
        <dbReference type="EMBL" id="MDN0025800.1"/>
    </source>
</evidence>
<reference evidence="1" key="1">
    <citation type="submission" date="2023-06" db="EMBL/GenBank/DDBJ databases">
        <authorList>
            <person name="Zeman M."/>
            <person name="Kubasova T."/>
            <person name="Jahodarova E."/>
            <person name="Nykrynova M."/>
            <person name="Rychlik I."/>
        </authorList>
    </citation>
    <scope>NUCLEOTIDE SEQUENCE</scope>
    <source>
        <strain evidence="1">ET15</strain>
    </source>
</reference>